<dbReference type="InterPro" id="IPR003754">
    <property type="entry name" value="4pyrrol_synth_uPrphyn_synth"/>
</dbReference>
<dbReference type="InterPro" id="IPR039793">
    <property type="entry name" value="UROS/Hem4"/>
</dbReference>
<dbReference type="CDD" id="cd06578">
    <property type="entry name" value="HemD"/>
    <property type="match status" value="1"/>
</dbReference>
<organism evidence="2 3">
    <name type="scientific">Microbacterium stercoris</name>
    <dbReference type="NCBI Taxonomy" id="2820289"/>
    <lineage>
        <taxon>Bacteria</taxon>
        <taxon>Bacillati</taxon>
        <taxon>Actinomycetota</taxon>
        <taxon>Actinomycetes</taxon>
        <taxon>Micrococcales</taxon>
        <taxon>Microbacteriaceae</taxon>
        <taxon>Microbacterium</taxon>
    </lineage>
</organism>
<dbReference type="RefSeq" id="WP_208505418.1">
    <property type="nucleotide sequence ID" value="NZ_JAGFOA010000008.1"/>
</dbReference>
<dbReference type="GO" id="GO:0006780">
    <property type="term" value="P:uroporphyrinogen III biosynthetic process"/>
    <property type="evidence" value="ECO:0007669"/>
    <property type="project" value="InterPro"/>
</dbReference>
<evidence type="ECO:0000259" key="1">
    <source>
        <dbReference type="Pfam" id="PF02602"/>
    </source>
</evidence>
<dbReference type="Pfam" id="PF02602">
    <property type="entry name" value="HEM4"/>
    <property type="match status" value="1"/>
</dbReference>
<dbReference type="PANTHER" id="PTHR40082">
    <property type="entry name" value="BLR5956 PROTEIN"/>
    <property type="match status" value="1"/>
</dbReference>
<evidence type="ECO:0000313" key="3">
    <source>
        <dbReference type="Proteomes" id="UP000680132"/>
    </source>
</evidence>
<accession>A0A939QLV0</accession>
<dbReference type="Gene3D" id="3.40.50.10090">
    <property type="match status" value="2"/>
</dbReference>
<dbReference type="EMBL" id="JAGFOA010000008">
    <property type="protein sequence ID" value="MBO3665064.1"/>
    <property type="molecule type" value="Genomic_DNA"/>
</dbReference>
<dbReference type="GO" id="GO:0004852">
    <property type="term" value="F:uroporphyrinogen-III synthase activity"/>
    <property type="evidence" value="ECO:0007669"/>
    <property type="project" value="InterPro"/>
</dbReference>
<dbReference type="SUPFAM" id="SSF69618">
    <property type="entry name" value="HemD-like"/>
    <property type="match status" value="1"/>
</dbReference>
<evidence type="ECO:0000313" key="2">
    <source>
        <dbReference type="EMBL" id="MBO3665064.1"/>
    </source>
</evidence>
<protein>
    <submittedName>
        <fullName evidence="2">Uroporphyrinogen-III synthase</fullName>
    </submittedName>
</protein>
<name>A0A939QLV0_9MICO</name>
<dbReference type="AlphaFoldDB" id="A0A939QLV0"/>
<dbReference type="InterPro" id="IPR036108">
    <property type="entry name" value="4pyrrol_syn_uPrphyn_synt_sf"/>
</dbReference>
<comment type="caution">
    <text evidence="2">The sequence shown here is derived from an EMBL/GenBank/DDBJ whole genome shotgun (WGS) entry which is preliminary data.</text>
</comment>
<sequence length="281" mass="29200">MNFETSSRPGKPLTGWRVLVPRGGPWGDQVAANLRAKGAIPVIAPMINFAPTDDTASLESALADLAAGKFDWLTLTSATTVDVLSAYQAKIPETTKVAAVGETTAAALTAVGYKVDLVPEDDNSAAGVAQQLNALETSPKRILALRSEIAKPVLSVMLAEAGHDVASVVAYRTIGVPARESVVRDVTSGRINAILVTSGSVAQQVREQFQSIADTTIIAAIGPRTAHDADLIHLPIQVIAPEQTVESLVEVLETIPVPEPSPEALAVPTTGPTGIIPVQGA</sequence>
<proteinExistence type="predicted"/>
<keyword evidence="3" id="KW-1185">Reference proteome</keyword>
<dbReference type="PANTHER" id="PTHR40082:SF1">
    <property type="entry name" value="BLR5956 PROTEIN"/>
    <property type="match status" value="1"/>
</dbReference>
<gene>
    <name evidence="2" type="ORF">J5V96_16315</name>
</gene>
<feature type="domain" description="Tetrapyrrole biosynthesis uroporphyrinogen III synthase" evidence="1">
    <location>
        <begin position="28"/>
        <end position="250"/>
    </location>
</feature>
<reference evidence="2" key="1">
    <citation type="submission" date="2021-03" db="EMBL/GenBank/DDBJ databases">
        <title>Microbacterium sp. nov., a novel actinobacterium isolated from cow dung.</title>
        <authorList>
            <person name="Zhang L."/>
        </authorList>
    </citation>
    <scope>NUCLEOTIDE SEQUENCE</scope>
    <source>
        <strain evidence="2">NEAU-LLB</strain>
    </source>
</reference>
<dbReference type="Proteomes" id="UP000680132">
    <property type="component" value="Unassembled WGS sequence"/>
</dbReference>